<dbReference type="SUPFAM" id="SSF159245">
    <property type="entry name" value="AttH-like"/>
    <property type="match status" value="1"/>
</dbReference>
<accession>A0A061RF44</accession>
<protein>
    <submittedName>
        <fullName evidence="1">Tocopherol cyclase</fullName>
    </submittedName>
</protein>
<dbReference type="AlphaFoldDB" id="A0A061RF44"/>
<dbReference type="PANTHER" id="PTHR35309">
    <property type="match status" value="1"/>
</dbReference>
<dbReference type="GO" id="GO:0009976">
    <property type="term" value="F:tocopherol cyclase activity"/>
    <property type="evidence" value="ECO:0007669"/>
    <property type="project" value="InterPro"/>
</dbReference>
<proteinExistence type="predicted"/>
<evidence type="ECO:0000313" key="1">
    <source>
        <dbReference type="EMBL" id="JAC69290.1"/>
    </source>
</evidence>
<dbReference type="EMBL" id="GBEZ01017008">
    <property type="protein sequence ID" value="JAC69290.1"/>
    <property type="molecule type" value="Transcribed_RNA"/>
</dbReference>
<organism evidence="1">
    <name type="scientific">Tetraselmis sp. GSL018</name>
    <dbReference type="NCBI Taxonomy" id="582737"/>
    <lineage>
        <taxon>Eukaryota</taxon>
        <taxon>Viridiplantae</taxon>
        <taxon>Chlorophyta</taxon>
        <taxon>core chlorophytes</taxon>
        <taxon>Chlorodendrophyceae</taxon>
        <taxon>Chlorodendrales</taxon>
        <taxon>Chlorodendraceae</taxon>
        <taxon>Tetraselmis</taxon>
    </lineage>
</organism>
<sequence>MAKTSVQSSRFKYVFAYSSHEPNVLPSIKRNTCRLPTSNTKVARKKVFEQSLFRRVDCGATTERSLSSIPALDKFRTPHSGYHFDGRTDRFFEGWYFKVHIPELQESFALIYSIEDPLGNSRLSATGAQVMGPGDGYLLHYSKSVSCFWASASEMELGACFVPRQGESAPGRLVDTEEFDRRVELGFQAGPTLHQGCIEAQDGGAPGDLRSSVSRARWSFTVEPRCGWGDTGGEQVATAGWLAALPVFEPHWQILMAHGEATGWLEWGDERYEFESAPAYSEKNWGGGFPKRWFWVQCNSFDGQPGLSLTSGGGRRGILIAPSMEEDVGMICVHHEGKFIEMMPQKGEVVWNIDPWGSWRVWAVSDKHEVLVEASTQADGTPLRAPTGTEGLAPFCRDTFGGECRLRVWERNGFGMRHPVPFIDATSSTAALEVGGGPWWSAWKAKARMAEPLRTLVSMPVEAVVNRLPQPIRPPGL</sequence>
<name>A0A061RF44_9CHLO</name>
<dbReference type="InterPro" id="IPR025893">
    <property type="entry name" value="Tocopherol_cyclase"/>
</dbReference>
<dbReference type="PANTHER" id="PTHR35309:SF4">
    <property type="entry name" value="TOCOPHEROL CYCLASE"/>
    <property type="match status" value="1"/>
</dbReference>
<dbReference type="Pfam" id="PF14249">
    <property type="entry name" value="Tocopherol_cycl"/>
    <property type="match status" value="1"/>
</dbReference>
<reference evidence="1" key="1">
    <citation type="submission" date="2014-05" db="EMBL/GenBank/DDBJ databases">
        <title>The transcriptome of the halophilic microalga Tetraselmis sp. GSL018 isolated from the Great Salt Lake, Utah.</title>
        <authorList>
            <person name="Jinkerson R.E."/>
            <person name="D'Adamo S."/>
            <person name="Posewitz M.C."/>
        </authorList>
    </citation>
    <scope>NUCLEOTIDE SEQUENCE</scope>
    <source>
        <strain evidence="1">GSL018</strain>
    </source>
</reference>
<gene>
    <name evidence="1" type="primary">SXD1</name>
    <name evidence="1" type="ORF">TSPGSL018_6739</name>
</gene>